<gene>
    <name evidence="1" type="ORF">NUW54_g13030</name>
</gene>
<accession>A0ACC1MQA5</accession>
<keyword evidence="2" id="KW-1185">Reference proteome</keyword>
<protein>
    <submittedName>
        <fullName evidence="1">Uncharacterized protein</fullName>
    </submittedName>
</protein>
<dbReference type="EMBL" id="JANSHE010005830">
    <property type="protein sequence ID" value="KAJ2969150.1"/>
    <property type="molecule type" value="Genomic_DNA"/>
</dbReference>
<evidence type="ECO:0000313" key="2">
    <source>
        <dbReference type="Proteomes" id="UP001144978"/>
    </source>
</evidence>
<name>A0ACC1MQA5_9APHY</name>
<proteinExistence type="predicted"/>
<comment type="caution">
    <text evidence="1">The sequence shown here is derived from an EMBL/GenBank/DDBJ whole genome shotgun (WGS) entry which is preliminary data.</text>
</comment>
<organism evidence="1 2">
    <name type="scientific">Trametes sanguinea</name>
    <dbReference type="NCBI Taxonomy" id="158606"/>
    <lineage>
        <taxon>Eukaryota</taxon>
        <taxon>Fungi</taxon>
        <taxon>Dikarya</taxon>
        <taxon>Basidiomycota</taxon>
        <taxon>Agaricomycotina</taxon>
        <taxon>Agaricomycetes</taxon>
        <taxon>Polyporales</taxon>
        <taxon>Polyporaceae</taxon>
        <taxon>Trametes</taxon>
    </lineage>
</organism>
<reference evidence="1" key="1">
    <citation type="submission" date="2022-08" db="EMBL/GenBank/DDBJ databases">
        <title>Genome Sequence of Pycnoporus sanguineus.</title>
        <authorList>
            <person name="Buettner E."/>
        </authorList>
    </citation>
    <scope>NUCLEOTIDE SEQUENCE</scope>
    <source>
        <strain evidence="1">CG-C14</strain>
    </source>
</reference>
<evidence type="ECO:0000313" key="1">
    <source>
        <dbReference type="EMBL" id="KAJ2969150.1"/>
    </source>
</evidence>
<sequence length="233" mass="25314">MSAVSEAKSAADGERYRSVTVRPPGHNDGYRTMACGAAGASVSLYSPAVQRRIMRSRLLTNCPVPSLLSFTHPFIMSSALAPVISGVIQDLPAFIERTLRHEAACQVLVAQCSDLSGYIEASKARIAQEKAAQRLLRAEIASFLQQRGQIRRANSSRTIDESSMVLNVSVAETDREDSIFSPDAEFEISTCTQESPLSLKSKRKGRIFSDELQVAPKRRRLSGAVGEPSRSAA</sequence>
<dbReference type="Proteomes" id="UP001144978">
    <property type="component" value="Unassembled WGS sequence"/>
</dbReference>